<feature type="domain" description="Endoribonuclease L-PSP/chorismate mutase-like" evidence="1">
    <location>
        <begin position="7"/>
        <end position="131"/>
    </location>
</feature>
<reference evidence="2 3" key="1">
    <citation type="submission" date="2021-08" db="EMBL/GenBank/DDBJ databases">
        <authorList>
            <person name="Peeters C."/>
        </authorList>
    </citation>
    <scope>NUCLEOTIDE SEQUENCE [LARGE SCALE GENOMIC DNA]</scope>
    <source>
        <strain evidence="2 3">LMG 21510</strain>
    </source>
</reference>
<dbReference type="PANTHER" id="PTHR43760">
    <property type="entry name" value="ENDORIBONUCLEASE-RELATED"/>
    <property type="match status" value="1"/>
</dbReference>
<dbReference type="Proteomes" id="UP000721236">
    <property type="component" value="Unassembled WGS sequence"/>
</dbReference>
<evidence type="ECO:0000313" key="3">
    <source>
        <dbReference type="Proteomes" id="UP000721236"/>
    </source>
</evidence>
<dbReference type="InterPro" id="IPR019897">
    <property type="entry name" value="RidA_CS"/>
</dbReference>
<protein>
    <recommendedName>
        <fullName evidence="1">Endoribonuclease L-PSP/chorismate mutase-like domain-containing protein</fullName>
    </recommendedName>
</protein>
<dbReference type="Pfam" id="PF14588">
    <property type="entry name" value="YjgF_endoribonc"/>
    <property type="match status" value="1"/>
</dbReference>
<evidence type="ECO:0000259" key="1">
    <source>
        <dbReference type="Pfam" id="PF14588"/>
    </source>
</evidence>
<gene>
    <name evidence="2" type="ORF">LMG21510_00463</name>
</gene>
<organism evidence="2 3">
    <name type="scientific">Cupriavidus respiraculi</name>
    <dbReference type="NCBI Taxonomy" id="195930"/>
    <lineage>
        <taxon>Bacteria</taxon>
        <taxon>Pseudomonadati</taxon>
        <taxon>Pseudomonadota</taxon>
        <taxon>Betaproteobacteria</taxon>
        <taxon>Burkholderiales</taxon>
        <taxon>Burkholderiaceae</taxon>
        <taxon>Cupriavidus</taxon>
    </lineage>
</organism>
<dbReference type="EMBL" id="CAJZAH010000001">
    <property type="protein sequence ID" value="CAG9166626.1"/>
    <property type="molecule type" value="Genomic_DNA"/>
</dbReference>
<dbReference type="Gene3D" id="3.30.1330.40">
    <property type="entry name" value="RutC-like"/>
    <property type="match status" value="1"/>
</dbReference>
<accession>A0ABM8WGX8</accession>
<dbReference type="PANTHER" id="PTHR43760:SF1">
    <property type="entry name" value="ENDORIBONUCLEASE L-PSP_CHORISMATE MUTASE-LIKE DOMAIN-CONTAINING PROTEIN"/>
    <property type="match status" value="1"/>
</dbReference>
<comment type="caution">
    <text evidence="2">The sequence shown here is derived from an EMBL/GenBank/DDBJ whole genome shotgun (WGS) entry which is preliminary data.</text>
</comment>
<keyword evidence="3" id="KW-1185">Reference proteome</keyword>
<evidence type="ECO:0000313" key="2">
    <source>
        <dbReference type="EMBL" id="CAG9166626.1"/>
    </source>
</evidence>
<dbReference type="InterPro" id="IPR013813">
    <property type="entry name" value="Endoribo_LPSP/chorism_mut-like"/>
</dbReference>
<sequence length="161" mass="16888">MNAQSPEARLAQAGMVLPDVSKPQGHYAPSCAMPIGALQAVSISGQVCRREGVAMAGQCRDEADLPAAREAAEISMLNALAALRQACTGDLSRVRQVVRLRGFIRAAPEFTRHAAVLDAASAVLRMAFPEQPLPARSAVGVASLPDCAWIEIEIDALVTAA</sequence>
<dbReference type="RefSeq" id="WP_224039345.1">
    <property type="nucleotide sequence ID" value="NZ_CAJZAH010000001.1"/>
</dbReference>
<proteinExistence type="predicted"/>
<dbReference type="InterPro" id="IPR035959">
    <property type="entry name" value="RutC-like_sf"/>
</dbReference>
<dbReference type="SUPFAM" id="SSF55298">
    <property type="entry name" value="YjgF-like"/>
    <property type="match status" value="1"/>
</dbReference>
<name>A0ABM8WGX8_9BURK</name>
<dbReference type="CDD" id="cd02199">
    <property type="entry name" value="YjgF_YER057c_UK114_like_1"/>
    <property type="match status" value="1"/>
</dbReference>
<dbReference type="PROSITE" id="PS01094">
    <property type="entry name" value="UPF0076"/>
    <property type="match status" value="1"/>
</dbReference>